<dbReference type="EMBL" id="FOSK01000010">
    <property type="protein sequence ID" value="SFK85250.1"/>
    <property type="molecule type" value="Genomic_DNA"/>
</dbReference>
<accession>A0A1I4CXB3</accession>
<evidence type="ECO:0000313" key="1">
    <source>
        <dbReference type="EMBL" id="SFK85250.1"/>
    </source>
</evidence>
<organism evidence="1 2">
    <name type="scientific">Pseudovibrio ascidiaceicola</name>
    <dbReference type="NCBI Taxonomy" id="285279"/>
    <lineage>
        <taxon>Bacteria</taxon>
        <taxon>Pseudomonadati</taxon>
        <taxon>Pseudomonadota</taxon>
        <taxon>Alphaproteobacteria</taxon>
        <taxon>Hyphomicrobiales</taxon>
        <taxon>Stappiaceae</taxon>
        <taxon>Pseudovibrio</taxon>
    </lineage>
</organism>
<keyword evidence="2" id="KW-1185">Reference proteome</keyword>
<name>A0A1I4CXB3_9HYPH</name>
<gene>
    <name evidence="1" type="ORF">SAMN04488518_11063</name>
</gene>
<reference evidence="1 2" key="1">
    <citation type="submission" date="2016-10" db="EMBL/GenBank/DDBJ databases">
        <authorList>
            <person name="Varghese N."/>
            <person name="Submissions S."/>
        </authorList>
    </citation>
    <scope>NUCLEOTIDE SEQUENCE [LARGE SCALE GENOMIC DNA]</scope>
    <source>
        <strain evidence="1 2">DSM 16392</strain>
    </source>
</reference>
<protein>
    <submittedName>
        <fullName evidence="1">Uncharacterized protein</fullName>
    </submittedName>
</protein>
<dbReference type="Proteomes" id="UP000199598">
    <property type="component" value="Unassembled WGS sequence"/>
</dbReference>
<proteinExistence type="predicted"/>
<comment type="caution">
    <text evidence="1">The sequence shown here is derived from an EMBL/GenBank/DDBJ whole genome shotgun (WGS) entry which is preliminary data.</text>
</comment>
<sequence>MKESGGHAATDGRSTRSINYIGHISLSPTDCRTRKLIGKSFFQLRHSESLVDITVYQSRFVVKLSLFGHLQVLPRTLKVDFPPPPLIFQTSHISYAKLTYLHYTYYNVLRPHLSENAGALLHCFANAQNPHLLTRNFISKFIGLEPFQTSLQRTQLERVISPPTIGRPISKMYAFV</sequence>
<evidence type="ECO:0000313" key="2">
    <source>
        <dbReference type="Proteomes" id="UP000199598"/>
    </source>
</evidence>